<dbReference type="Pfam" id="PF00403">
    <property type="entry name" value="HMA"/>
    <property type="match status" value="2"/>
</dbReference>
<evidence type="ECO:0000256" key="9">
    <source>
        <dbReference type="ARBA" id="ARBA00022741"/>
    </source>
</evidence>
<keyword evidence="13" id="KW-1278">Translocase</keyword>
<dbReference type="SUPFAM" id="SSF55008">
    <property type="entry name" value="HMA, heavy metal-associated domain"/>
    <property type="match status" value="2"/>
</dbReference>
<dbReference type="GO" id="GO:0005524">
    <property type="term" value="F:ATP binding"/>
    <property type="evidence" value="ECO:0007669"/>
    <property type="project" value="UniProtKB-UniRule"/>
</dbReference>
<evidence type="ECO:0000313" key="23">
    <source>
        <dbReference type="EMBL" id="MCG5033238.1"/>
    </source>
</evidence>
<keyword evidence="7 21" id="KW-0479">Metal-binding</keyword>
<feature type="transmembrane region" description="Helical" evidence="21">
    <location>
        <begin position="396"/>
        <end position="417"/>
    </location>
</feature>
<organism evidence="23 24">
    <name type="scientific">Blautia massiliensis</name>
    <name type="common">ex Durand et al. 2017</name>
    <dbReference type="NCBI Taxonomy" id="1737424"/>
    <lineage>
        <taxon>Bacteria</taxon>
        <taxon>Bacillati</taxon>
        <taxon>Bacillota</taxon>
        <taxon>Clostridia</taxon>
        <taxon>Lachnospirales</taxon>
        <taxon>Lachnospiraceae</taxon>
        <taxon>Blautia</taxon>
    </lineage>
</organism>
<keyword evidence="14 21" id="KW-1133">Transmembrane helix</keyword>
<dbReference type="InterPro" id="IPR023214">
    <property type="entry name" value="HAD_sf"/>
</dbReference>
<dbReference type="EMBL" id="JAKNDE010000006">
    <property type="protein sequence ID" value="MCG5033238.1"/>
    <property type="molecule type" value="Genomic_DNA"/>
</dbReference>
<evidence type="ECO:0000256" key="6">
    <source>
        <dbReference type="ARBA" id="ARBA00022692"/>
    </source>
</evidence>
<dbReference type="Pfam" id="PF00702">
    <property type="entry name" value="Hydrolase"/>
    <property type="match status" value="1"/>
</dbReference>
<dbReference type="FunFam" id="3.30.70.100:FF:000001">
    <property type="entry name" value="ATPase copper transporting beta"/>
    <property type="match status" value="1"/>
</dbReference>
<proteinExistence type="inferred from homology"/>
<dbReference type="GO" id="GO:0016887">
    <property type="term" value="F:ATP hydrolysis activity"/>
    <property type="evidence" value="ECO:0007669"/>
    <property type="project" value="InterPro"/>
</dbReference>
<evidence type="ECO:0000256" key="13">
    <source>
        <dbReference type="ARBA" id="ARBA00022967"/>
    </source>
</evidence>
<protein>
    <recommendedName>
        <fullName evidence="4">Copper-exporting P-type ATPase</fullName>
        <ecNumber evidence="3">7.2.2.8</ecNumber>
    </recommendedName>
    <alternativeName>
        <fullName evidence="18">Copper-exporting P-type ATPase A</fullName>
    </alternativeName>
    <alternativeName>
        <fullName evidence="19">Cu(+)-exporting ATPase</fullName>
    </alternativeName>
</protein>
<dbReference type="GO" id="GO:0055070">
    <property type="term" value="P:copper ion homeostasis"/>
    <property type="evidence" value="ECO:0007669"/>
    <property type="project" value="TreeGrafter"/>
</dbReference>
<evidence type="ECO:0000256" key="3">
    <source>
        <dbReference type="ARBA" id="ARBA00012517"/>
    </source>
</evidence>
<evidence type="ECO:0000256" key="20">
    <source>
        <dbReference type="ARBA" id="ARBA00049289"/>
    </source>
</evidence>
<sequence length="858" mass="91546">MILHKEQFDITGMTCSACSSRIEKSVAKLPGIQEVSVNLLKNSMVASYDESVLDTAGIVQAVEKAGYGAFPQISSGIQNKSRTENRTTKPEVSTAQAEYKQMKQRLLLSALFTIPLFYISMGHMMGWPLPGFLLGMENAMTFAFTQFLLVIPVVFINFKYYRTGFKTLFHGSPNMDSLIAIGSSAAAVYGIYAIYKIGIGLGHGDMATVHSFMMDLYFESAGMILTLITLGKTLEARAKGKTSDAITKLMNLAPKTATVERDGLEIQIPATEVQLGETLIVKAGESIPVDGIVLEGFSSVDESALTGESIPVEKHIGDKVIGATINKSGYFKMQATKVGDDTTLAQIVRLVDDATSSKAPIAKLADKVSGVFVPVVITIAVAAMVVWLLAGYGLEFALSIAISVLVISCPCALGLATPTAIMVGTGKGATNGILIKSAEALETAHGINTVVLDKTGTITQGTPVVTNIMCRDGTPQKELLQIAASLEKLSEHPLADAIVSEAEKEGLAFLTVSDFRQIPGQGITGQIEGDICLAGNRRLLEANGIQGGALLQLGESMAEDGKTPLFFARAGRLIGVIAVADVVKPTSRQAIQELSALGLEVVMLTGDNAKTAEAIRRQVGVDRVVAEVFPQDKEKEIRRLQSAGKKVAMVGDGINDAPALARADVGIAIGAGTDVAIESADIVLMKSDLLDVSTAIQLSKAVIRNIKQNLFWAFIYNIIGIPVAAGVFFIPFALKLNPMIGAFAMSFSSVFVVTNALRLRWFKPKHILHDKSVMEDQTVIVEKSKGEIQMEKTLSIEGMVCMNCVKHVDKALREIPGVQNVEVSLENKTAQVQSSQAVTDAALKAAIEDAGYEVIGIR</sequence>
<keyword evidence="12" id="KW-0460">Magnesium</keyword>
<keyword evidence="15" id="KW-0186">Copper</keyword>
<dbReference type="NCBIfam" id="TIGR01511">
    <property type="entry name" value="ATPase-IB1_Cu"/>
    <property type="match status" value="1"/>
</dbReference>
<evidence type="ECO:0000256" key="4">
    <source>
        <dbReference type="ARBA" id="ARBA00015102"/>
    </source>
</evidence>
<dbReference type="FunFam" id="3.40.50.1000:FF:000333">
    <property type="entry name" value="Copper-transporting ATPase 2"/>
    <property type="match status" value="1"/>
</dbReference>
<dbReference type="PANTHER" id="PTHR43520">
    <property type="entry name" value="ATP7, ISOFORM B"/>
    <property type="match status" value="1"/>
</dbReference>
<dbReference type="SUPFAM" id="SSF81665">
    <property type="entry name" value="Calcium ATPase, transmembrane domain M"/>
    <property type="match status" value="1"/>
</dbReference>
<dbReference type="CDD" id="cd00371">
    <property type="entry name" value="HMA"/>
    <property type="match status" value="2"/>
</dbReference>
<dbReference type="GO" id="GO:0140581">
    <property type="term" value="F:P-type monovalent copper transporter activity"/>
    <property type="evidence" value="ECO:0007669"/>
    <property type="project" value="UniProtKB-EC"/>
</dbReference>
<dbReference type="Gene3D" id="3.40.50.1000">
    <property type="entry name" value="HAD superfamily/HAD-like"/>
    <property type="match status" value="1"/>
</dbReference>
<dbReference type="SFLD" id="SFLDF00027">
    <property type="entry name" value="p-type_atpase"/>
    <property type="match status" value="1"/>
</dbReference>
<feature type="transmembrane region" description="Helical" evidence="21">
    <location>
        <begin position="739"/>
        <end position="757"/>
    </location>
</feature>
<dbReference type="InterPro" id="IPR036412">
    <property type="entry name" value="HAD-like_sf"/>
</dbReference>
<feature type="transmembrane region" description="Helical" evidence="21">
    <location>
        <begin position="139"/>
        <end position="158"/>
    </location>
</feature>
<evidence type="ECO:0000256" key="21">
    <source>
        <dbReference type="RuleBase" id="RU362081"/>
    </source>
</evidence>
<evidence type="ECO:0000256" key="10">
    <source>
        <dbReference type="ARBA" id="ARBA00022796"/>
    </source>
</evidence>
<keyword evidence="21" id="KW-1003">Cell membrane</keyword>
<dbReference type="Pfam" id="PF00122">
    <property type="entry name" value="E1-E2_ATPase"/>
    <property type="match status" value="1"/>
</dbReference>
<dbReference type="SFLD" id="SFLDS00003">
    <property type="entry name" value="Haloacid_Dehalogenase"/>
    <property type="match status" value="1"/>
</dbReference>
<keyword evidence="10" id="KW-0187">Copper transport</keyword>
<gene>
    <name evidence="23" type="ORF">L0P48_06380</name>
</gene>
<comment type="subcellular location">
    <subcellularLocation>
        <location evidence="1">Cell membrane</location>
        <topology evidence="1">Multi-pass membrane protein</topology>
    </subcellularLocation>
</comment>
<keyword evidence="11 21" id="KW-0067">ATP-binding</keyword>
<evidence type="ECO:0000256" key="7">
    <source>
        <dbReference type="ARBA" id="ARBA00022723"/>
    </source>
</evidence>
<evidence type="ECO:0000256" key="5">
    <source>
        <dbReference type="ARBA" id="ARBA00022448"/>
    </source>
</evidence>
<dbReference type="GO" id="GO:0043682">
    <property type="term" value="F:P-type divalent copper transporter activity"/>
    <property type="evidence" value="ECO:0007669"/>
    <property type="project" value="TreeGrafter"/>
</dbReference>
<dbReference type="PRINTS" id="PR00943">
    <property type="entry name" value="CUATPASE"/>
</dbReference>
<dbReference type="SUPFAM" id="SSF81653">
    <property type="entry name" value="Calcium ATPase, transduction domain A"/>
    <property type="match status" value="1"/>
</dbReference>
<dbReference type="FunFam" id="3.30.70.100:FF:000005">
    <property type="entry name" value="Copper-exporting P-type ATPase A"/>
    <property type="match status" value="1"/>
</dbReference>
<comment type="similarity">
    <text evidence="2 21">Belongs to the cation transport ATPase (P-type) (TC 3.A.3) family. Type IB subfamily.</text>
</comment>
<dbReference type="SUPFAM" id="SSF56784">
    <property type="entry name" value="HAD-like"/>
    <property type="match status" value="1"/>
</dbReference>
<dbReference type="InterPro" id="IPR008250">
    <property type="entry name" value="ATPase_P-typ_transduc_dom_A_sf"/>
</dbReference>
<dbReference type="InterPro" id="IPR018303">
    <property type="entry name" value="ATPase_P-typ_P_site"/>
</dbReference>
<dbReference type="NCBIfam" id="TIGR01494">
    <property type="entry name" value="ATPase_P-type"/>
    <property type="match status" value="1"/>
</dbReference>
<dbReference type="InterPro" id="IPR001757">
    <property type="entry name" value="P_typ_ATPase"/>
</dbReference>
<dbReference type="InterPro" id="IPR006122">
    <property type="entry name" value="HMA_Cu_ion-bd"/>
</dbReference>
<reference evidence="23" key="1">
    <citation type="submission" date="2022-01" db="EMBL/GenBank/DDBJ databases">
        <title>Collection of gut derived symbiotic bacterial strains cultured from healthy donors.</title>
        <authorList>
            <person name="Lin H."/>
            <person name="Kohout C."/>
            <person name="Waligurski E."/>
            <person name="Pamer E.G."/>
        </authorList>
    </citation>
    <scope>NUCLEOTIDE SEQUENCE</scope>
    <source>
        <strain evidence="23">DFI.1.11</strain>
    </source>
</reference>
<dbReference type="GO" id="GO:0005886">
    <property type="term" value="C:plasma membrane"/>
    <property type="evidence" value="ECO:0007669"/>
    <property type="project" value="UniProtKB-SubCell"/>
</dbReference>
<evidence type="ECO:0000256" key="12">
    <source>
        <dbReference type="ARBA" id="ARBA00022842"/>
    </source>
</evidence>
<dbReference type="InterPro" id="IPR027256">
    <property type="entry name" value="P-typ_ATPase_IB"/>
</dbReference>
<feature type="domain" description="HMA" evidence="22">
    <location>
        <begin position="4"/>
        <end position="70"/>
    </location>
</feature>
<dbReference type="NCBIfam" id="TIGR01525">
    <property type="entry name" value="ATPase-IB_hvy"/>
    <property type="match status" value="1"/>
</dbReference>
<evidence type="ECO:0000256" key="8">
    <source>
        <dbReference type="ARBA" id="ARBA00022737"/>
    </source>
</evidence>
<dbReference type="FunFam" id="2.70.150.10:FF:000002">
    <property type="entry name" value="Copper-transporting ATPase 1, putative"/>
    <property type="match status" value="1"/>
</dbReference>
<evidence type="ECO:0000259" key="22">
    <source>
        <dbReference type="PROSITE" id="PS50846"/>
    </source>
</evidence>
<dbReference type="EC" id="7.2.2.8" evidence="3"/>
<evidence type="ECO:0000256" key="18">
    <source>
        <dbReference type="ARBA" id="ARBA00029719"/>
    </source>
</evidence>
<evidence type="ECO:0000313" key="24">
    <source>
        <dbReference type="Proteomes" id="UP001200089"/>
    </source>
</evidence>
<dbReference type="SFLD" id="SFLDG00002">
    <property type="entry name" value="C1.7:_P-type_atpase_like"/>
    <property type="match status" value="1"/>
</dbReference>
<name>A0AAW5CQZ5_9FIRM</name>
<dbReference type="CDD" id="cd02094">
    <property type="entry name" value="P-type_ATPase_Cu-like"/>
    <property type="match status" value="1"/>
</dbReference>
<dbReference type="Gene3D" id="2.70.150.10">
    <property type="entry name" value="Calcium-transporting ATPase, cytoplasmic transduction domain A"/>
    <property type="match status" value="1"/>
</dbReference>
<feature type="transmembrane region" description="Helical" evidence="21">
    <location>
        <begin position="368"/>
        <end position="390"/>
    </location>
</feature>
<evidence type="ECO:0000256" key="1">
    <source>
        <dbReference type="ARBA" id="ARBA00004651"/>
    </source>
</evidence>
<dbReference type="InterPro" id="IPR006121">
    <property type="entry name" value="HMA_dom"/>
</dbReference>
<feature type="transmembrane region" description="Helical" evidence="21">
    <location>
        <begin position="178"/>
        <end position="195"/>
    </location>
</feature>
<dbReference type="InterPro" id="IPR023299">
    <property type="entry name" value="ATPase_P-typ_cyto_dom_N"/>
</dbReference>
<comment type="caution">
    <text evidence="23">The sequence shown here is derived from an EMBL/GenBank/DDBJ whole genome shotgun (WGS) entry which is preliminary data.</text>
</comment>
<feature type="domain" description="HMA" evidence="22">
    <location>
        <begin position="790"/>
        <end position="855"/>
    </location>
</feature>
<feature type="transmembrane region" description="Helical" evidence="21">
    <location>
        <begin position="207"/>
        <end position="231"/>
    </location>
</feature>
<evidence type="ECO:0000256" key="15">
    <source>
        <dbReference type="ARBA" id="ARBA00023008"/>
    </source>
</evidence>
<evidence type="ECO:0000256" key="14">
    <source>
        <dbReference type="ARBA" id="ARBA00022989"/>
    </source>
</evidence>
<evidence type="ECO:0000256" key="11">
    <source>
        <dbReference type="ARBA" id="ARBA00022840"/>
    </source>
</evidence>
<dbReference type="Gene3D" id="3.30.70.100">
    <property type="match status" value="2"/>
</dbReference>
<evidence type="ECO:0000256" key="17">
    <source>
        <dbReference type="ARBA" id="ARBA00023136"/>
    </source>
</evidence>
<dbReference type="AlphaFoldDB" id="A0AAW5CQZ5"/>
<feature type="transmembrane region" description="Helical" evidence="21">
    <location>
        <begin position="710"/>
        <end position="733"/>
    </location>
</feature>
<comment type="catalytic activity">
    <reaction evidence="20">
        <text>Cu(+)(in) + ATP + H2O = Cu(+)(out) + ADP + phosphate + H(+)</text>
        <dbReference type="Rhea" id="RHEA:25792"/>
        <dbReference type="ChEBI" id="CHEBI:15377"/>
        <dbReference type="ChEBI" id="CHEBI:15378"/>
        <dbReference type="ChEBI" id="CHEBI:30616"/>
        <dbReference type="ChEBI" id="CHEBI:43474"/>
        <dbReference type="ChEBI" id="CHEBI:49552"/>
        <dbReference type="ChEBI" id="CHEBI:456216"/>
        <dbReference type="EC" id="7.2.2.8"/>
    </reaction>
</comment>
<dbReference type="PANTHER" id="PTHR43520:SF8">
    <property type="entry name" value="P-TYPE CU(+) TRANSPORTER"/>
    <property type="match status" value="1"/>
</dbReference>
<evidence type="ECO:0000256" key="2">
    <source>
        <dbReference type="ARBA" id="ARBA00006024"/>
    </source>
</evidence>
<dbReference type="NCBIfam" id="TIGR00003">
    <property type="entry name" value="copper ion binding protein"/>
    <property type="match status" value="2"/>
</dbReference>
<dbReference type="InterPro" id="IPR036163">
    <property type="entry name" value="HMA_dom_sf"/>
</dbReference>
<keyword evidence="6 21" id="KW-0812">Transmembrane</keyword>
<dbReference type="PROSITE" id="PS50846">
    <property type="entry name" value="HMA_2"/>
    <property type="match status" value="2"/>
</dbReference>
<dbReference type="InterPro" id="IPR017969">
    <property type="entry name" value="Heavy-metal-associated_CS"/>
</dbReference>
<dbReference type="PRINTS" id="PR00119">
    <property type="entry name" value="CATATPASE"/>
</dbReference>
<keyword evidence="5" id="KW-0813">Transport</keyword>
<dbReference type="Proteomes" id="UP001200089">
    <property type="component" value="Unassembled WGS sequence"/>
</dbReference>
<keyword evidence="9 21" id="KW-0547">Nucleotide-binding</keyword>
<keyword evidence="17 21" id="KW-0472">Membrane</keyword>
<dbReference type="PROSITE" id="PS01047">
    <property type="entry name" value="HMA_1"/>
    <property type="match status" value="2"/>
</dbReference>
<dbReference type="GO" id="GO:0005507">
    <property type="term" value="F:copper ion binding"/>
    <property type="evidence" value="ECO:0007669"/>
    <property type="project" value="InterPro"/>
</dbReference>
<evidence type="ECO:0000256" key="16">
    <source>
        <dbReference type="ARBA" id="ARBA00023065"/>
    </source>
</evidence>
<accession>A0AAW5CQZ5</accession>
<dbReference type="RefSeq" id="WP_237971649.1">
    <property type="nucleotide sequence ID" value="NZ_JAKNDE010000006.1"/>
</dbReference>
<dbReference type="Gene3D" id="3.40.1110.10">
    <property type="entry name" value="Calcium-transporting ATPase, cytoplasmic domain N"/>
    <property type="match status" value="1"/>
</dbReference>
<dbReference type="InterPro" id="IPR023298">
    <property type="entry name" value="ATPase_P-typ_TM_dom_sf"/>
</dbReference>
<feature type="transmembrane region" description="Helical" evidence="21">
    <location>
        <begin position="106"/>
        <end position="127"/>
    </location>
</feature>
<keyword evidence="16" id="KW-0406">Ion transport</keyword>
<keyword evidence="8" id="KW-0677">Repeat</keyword>
<dbReference type="PROSITE" id="PS00154">
    <property type="entry name" value="ATPASE_E1_E2"/>
    <property type="match status" value="1"/>
</dbReference>
<dbReference type="InterPro" id="IPR059000">
    <property type="entry name" value="ATPase_P-type_domA"/>
</dbReference>
<evidence type="ECO:0000256" key="19">
    <source>
        <dbReference type="ARBA" id="ARBA00033239"/>
    </source>
</evidence>
<dbReference type="InterPro" id="IPR044492">
    <property type="entry name" value="P_typ_ATPase_HD_dom"/>
</dbReference>